<evidence type="ECO:0000256" key="2">
    <source>
        <dbReference type="ARBA" id="ARBA00022670"/>
    </source>
</evidence>
<evidence type="ECO:0000256" key="4">
    <source>
        <dbReference type="ARBA" id="ARBA00022801"/>
    </source>
</evidence>
<reference evidence="6" key="1">
    <citation type="submission" date="2016-11" db="EMBL/GenBank/DDBJ databases">
        <authorList>
            <person name="Varghese N."/>
            <person name="Submissions S."/>
        </authorList>
    </citation>
    <scope>NUCLEOTIDE SEQUENCE [LARGE SCALE GENOMIC DNA]</scope>
    <source>
        <strain evidence="6">DSM 10349</strain>
    </source>
</reference>
<dbReference type="EMBL" id="FRAR01000016">
    <property type="protein sequence ID" value="SHK53863.1"/>
    <property type="molecule type" value="Genomic_DNA"/>
</dbReference>
<dbReference type="STRING" id="1121421.SAMN02745123_02216"/>
<gene>
    <name evidence="5" type="ORF">SAMN02745123_02216</name>
</gene>
<evidence type="ECO:0000313" key="6">
    <source>
        <dbReference type="Proteomes" id="UP000183997"/>
    </source>
</evidence>
<keyword evidence="6" id="KW-1185">Reference proteome</keyword>
<dbReference type="PANTHER" id="PTHR30302:SF1">
    <property type="entry name" value="HYDROGENASE 2 MATURATION PROTEASE"/>
    <property type="match status" value="1"/>
</dbReference>
<keyword evidence="2" id="KW-0645">Protease</keyword>
<dbReference type="NCBIfam" id="TIGR00072">
    <property type="entry name" value="hydrog_prot"/>
    <property type="match status" value="1"/>
</dbReference>
<dbReference type="Proteomes" id="UP000183997">
    <property type="component" value="Unassembled WGS sequence"/>
</dbReference>
<organism evidence="5 6">
    <name type="scientific">Desulforamulus aeronauticus DSM 10349</name>
    <dbReference type="NCBI Taxonomy" id="1121421"/>
    <lineage>
        <taxon>Bacteria</taxon>
        <taxon>Bacillati</taxon>
        <taxon>Bacillota</taxon>
        <taxon>Clostridia</taxon>
        <taxon>Eubacteriales</taxon>
        <taxon>Peptococcaceae</taxon>
        <taxon>Desulforamulus</taxon>
    </lineage>
</organism>
<comment type="similarity">
    <text evidence="1">Belongs to the peptidase A31 family.</text>
</comment>
<dbReference type="Pfam" id="PF01750">
    <property type="entry name" value="HycI"/>
    <property type="match status" value="1"/>
</dbReference>
<keyword evidence="3" id="KW-0064">Aspartyl protease</keyword>
<keyword evidence="4" id="KW-0378">Hydrolase</keyword>
<dbReference type="SUPFAM" id="SSF53163">
    <property type="entry name" value="HybD-like"/>
    <property type="match status" value="1"/>
</dbReference>
<protein>
    <submittedName>
        <fullName evidence="5">Coenzyme F420 hydrogenase subunit delta</fullName>
    </submittedName>
</protein>
<dbReference type="OrthoDB" id="9794619at2"/>
<proteinExistence type="inferred from homology"/>
<name>A0A1M6TA52_9FIRM</name>
<dbReference type="GO" id="GO:0016485">
    <property type="term" value="P:protein processing"/>
    <property type="evidence" value="ECO:0007669"/>
    <property type="project" value="TreeGrafter"/>
</dbReference>
<dbReference type="GO" id="GO:0004190">
    <property type="term" value="F:aspartic-type endopeptidase activity"/>
    <property type="evidence" value="ECO:0007669"/>
    <property type="project" value="UniProtKB-KW"/>
</dbReference>
<dbReference type="AlphaFoldDB" id="A0A1M6TA52"/>
<dbReference type="InterPro" id="IPR023430">
    <property type="entry name" value="Pept_HybD-like_dom_sf"/>
</dbReference>
<dbReference type="PANTHER" id="PTHR30302">
    <property type="entry name" value="HYDROGENASE 1 MATURATION PROTEASE"/>
    <property type="match status" value="1"/>
</dbReference>
<evidence type="ECO:0000313" key="5">
    <source>
        <dbReference type="EMBL" id="SHK53863.1"/>
    </source>
</evidence>
<sequence>MNPGQVSIIGCGNILFGDDGFGPGVIEHLQKKAQLPEGVEVIDAGTGAGELLLDALLGESKLEKIILVDAMDWGLVPGTVREIEFDKIPQNKRGDFSIHQFLDLNILNELKLRKGIDVRILGCQVQSIPEEIEPGLSPAVESAIEPTIRLIFQILAVV</sequence>
<dbReference type="GO" id="GO:0008047">
    <property type="term" value="F:enzyme activator activity"/>
    <property type="evidence" value="ECO:0007669"/>
    <property type="project" value="InterPro"/>
</dbReference>
<dbReference type="Gene3D" id="3.40.50.1450">
    <property type="entry name" value="HybD-like"/>
    <property type="match status" value="1"/>
</dbReference>
<dbReference type="PRINTS" id="PR00446">
    <property type="entry name" value="HYDRGNUPTAKE"/>
</dbReference>
<dbReference type="RefSeq" id="WP_072914249.1">
    <property type="nucleotide sequence ID" value="NZ_FRAR01000016.1"/>
</dbReference>
<accession>A0A1M6TA52</accession>
<evidence type="ECO:0000256" key="3">
    <source>
        <dbReference type="ARBA" id="ARBA00022750"/>
    </source>
</evidence>
<dbReference type="InterPro" id="IPR000671">
    <property type="entry name" value="Peptidase_A31"/>
</dbReference>
<evidence type="ECO:0000256" key="1">
    <source>
        <dbReference type="ARBA" id="ARBA00006814"/>
    </source>
</evidence>